<keyword evidence="2" id="KW-0813">Transport</keyword>
<proteinExistence type="inferred from homology"/>
<evidence type="ECO:0000256" key="7">
    <source>
        <dbReference type="ARBA" id="ARBA00023136"/>
    </source>
</evidence>
<dbReference type="Pfam" id="PF25539">
    <property type="entry name" value="Bestrophin_2"/>
    <property type="match status" value="1"/>
</dbReference>
<dbReference type="PANTHER" id="PTHR33281:SF19">
    <property type="entry name" value="VOLTAGE-DEPENDENT ANION CHANNEL-FORMING PROTEIN YNEE"/>
    <property type="match status" value="1"/>
</dbReference>
<evidence type="ECO:0000256" key="6">
    <source>
        <dbReference type="ARBA" id="ARBA00023065"/>
    </source>
</evidence>
<feature type="transmembrane region" description="Helical" evidence="9">
    <location>
        <begin position="51"/>
        <end position="70"/>
    </location>
</feature>
<evidence type="ECO:0000313" key="11">
    <source>
        <dbReference type="Proteomes" id="UP000562492"/>
    </source>
</evidence>
<keyword evidence="7 9" id="KW-0472">Membrane</keyword>
<dbReference type="EMBL" id="JACHKZ010000018">
    <property type="protein sequence ID" value="MBB6578722.1"/>
    <property type="molecule type" value="Genomic_DNA"/>
</dbReference>
<evidence type="ECO:0000256" key="2">
    <source>
        <dbReference type="ARBA" id="ARBA00022448"/>
    </source>
</evidence>
<evidence type="ECO:0000256" key="8">
    <source>
        <dbReference type="ARBA" id="ARBA00034708"/>
    </source>
</evidence>
<keyword evidence="4 9" id="KW-0812">Transmembrane</keyword>
<name>A0ABR6RHV1_9BURK</name>
<evidence type="ECO:0000256" key="4">
    <source>
        <dbReference type="ARBA" id="ARBA00022692"/>
    </source>
</evidence>
<feature type="transmembrane region" description="Helical" evidence="9">
    <location>
        <begin position="20"/>
        <end position="45"/>
    </location>
</feature>
<evidence type="ECO:0000256" key="3">
    <source>
        <dbReference type="ARBA" id="ARBA00022475"/>
    </source>
</evidence>
<evidence type="ECO:0000256" key="1">
    <source>
        <dbReference type="ARBA" id="ARBA00004651"/>
    </source>
</evidence>
<feature type="transmembrane region" description="Helical" evidence="9">
    <location>
        <begin position="212"/>
        <end position="234"/>
    </location>
</feature>
<accession>A0ABR6RHV1</accession>
<dbReference type="PANTHER" id="PTHR33281">
    <property type="entry name" value="UPF0187 PROTEIN YNEE"/>
    <property type="match status" value="1"/>
</dbReference>
<keyword evidence="6" id="KW-0406">Ion transport</keyword>
<evidence type="ECO:0000313" key="10">
    <source>
        <dbReference type="EMBL" id="MBB6578722.1"/>
    </source>
</evidence>
<keyword evidence="5 9" id="KW-1133">Transmembrane helix</keyword>
<organism evidence="10 11">
    <name type="scientific">Comamonas odontotermitis</name>
    <dbReference type="NCBI Taxonomy" id="379895"/>
    <lineage>
        <taxon>Bacteria</taxon>
        <taxon>Pseudomonadati</taxon>
        <taxon>Pseudomonadota</taxon>
        <taxon>Betaproteobacteria</taxon>
        <taxon>Burkholderiales</taxon>
        <taxon>Comamonadaceae</taxon>
        <taxon>Comamonas</taxon>
    </lineage>
</organism>
<gene>
    <name evidence="10" type="ORF">HNP33_002821</name>
</gene>
<sequence>MIVRPSVHWLRMLFVWRGSILPVILPQLITITVLAIVVTVIHGSILDWKVSLNFVPFSLIGLTLAIFLGFRNSTSYARFWEARTLWGVLLVESRHLTAQALAVVGDKADDRAHAKLLAQRLCALAYALKHQLRESDARAELSAFLPPGDVERIAGARFPAAMALLLVQEWVGEQLRSGKVAAAVVPALEQSLARLGNAVGGGERISGTPIPFTYSVILHRCVYIYCFLLPFGLLDTIGPMTPVIVCFLGYTFFALEALGAELEHPFGLAANDLALGSLCYTIESSVLEMVGEPPRTAQPEVKDCILL</sequence>
<dbReference type="RefSeq" id="WP_184709567.1">
    <property type="nucleotide sequence ID" value="NZ_JACHKZ010000018.1"/>
</dbReference>
<comment type="subcellular location">
    <subcellularLocation>
        <location evidence="1">Cell membrane</location>
        <topology evidence="1">Multi-pass membrane protein</topology>
    </subcellularLocation>
</comment>
<protein>
    <submittedName>
        <fullName evidence="10">Membrane protein</fullName>
    </submittedName>
</protein>
<evidence type="ECO:0000256" key="9">
    <source>
        <dbReference type="SAM" id="Phobius"/>
    </source>
</evidence>
<reference evidence="10 11" key="1">
    <citation type="submission" date="2020-08" db="EMBL/GenBank/DDBJ databases">
        <title>Functional genomics of gut bacteria from endangered species of beetles.</title>
        <authorList>
            <person name="Carlos-Shanley C."/>
        </authorList>
    </citation>
    <scope>NUCLEOTIDE SEQUENCE [LARGE SCALE GENOMIC DNA]</scope>
    <source>
        <strain evidence="10 11">S00124</strain>
    </source>
</reference>
<dbReference type="InterPro" id="IPR044669">
    <property type="entry name" value="YneE/VCCN1/2-like"/>
</dbReference>
<keyword evidence="11" id="KW-1185">Reference proteome</keyword>
<dbReference type="Proteomes" id="UP000562492">
    <property type="component" value="Unassembled WGS sequence"/>
</dbReference>
<evidence type="ECO:0000256" key="5">
    <source>
        <dbReference type="ARBA" id="ARBA00022989"/>
    </source>
</evidence>
<comment type="caution">
    <text evidence="10">The sequence shown here is derived from an EMBL/GenBank/DDBJ whole genome shotgun (WGS) entry which is preliminary data.</text>
</comment>
<keyword evidence="3" id="KW-1003">Cell membrane</keyword>
<comment type="similarity">
    <text evidence="8">Belongs to the anion channel-forming bestrophin (TC 1.A.46) family.</text>
</comment>